<dbReference type="GO" id="GO:0016491">
    <property type="term" value="F:oxidoreductase activity"/>
    <property type="evidence" value="ECO:0007669"/>
    <property type="project" value="UniProtKB-KW"/>
</dbReference>
<evidence type="ECO:0000313" key="7">
    <source>
        <dbReference type="EMBL" id="RJE18714.1"/>
    </source>
</evidence>
<dbReference type="Proteomes" id="UP000266188">
    <property type="component" value="Unassembled WGS sequence"/>
</dbReference>
<accession>A0A3A2ZHB4</accession>
<dbReference type="SUPFAM" id="SSF51735">
    <property type="entry name" value="NAD(P)-binding Rossmann-fold domains"/>
    <property type="match status" value="1"/>
</dbReference>
<dbReference type="GO" id="GO:0005783">
    <property type="term" value="C:endoplasmic reticulum"/>
    <property type="evidence" value="ECO:0007669"/>
    <property type="project" value="UniProtKB-SubCell"/>
</dbReference>
<comment type="caution">
    <text evidence="7">The sequence shown here is derived from an EMBL/GenBank/DDBJ whole genome shotgun (WGS) entry which is preliminary data.</text>
</comment>
<evidence type="ECO:0000256" key="2">
    <source>
        <dbReference type="ARBA" id="ARBA00006484"/>
    </source>
</evidence>
<comment type="similarity">
    <text evidence="2 5">Belongs to the short-chain dehydrogenases/reductases (SDR) family.</text>
</comment>
<keyword evidence="6" id="KW-0472">Membrane</keyword>
<protein>
    <submittedName>
        <fullName evidence="7">Short chain dehydrogenase reductase</fullName>
    </submittedName>
</protein>
<dbReference type="STRING" id="2070753.A0A3A2ZHB4"/>
<dbReference type="PRINTS" id="PR00081">
    <property type="entry name" value="GDHRDH"/>
</dbReference>
<dbReference type="InterPro" id="IPR002347">
    <property type="entry name" value="SDR_fam"/>
</dbReference>
<comment type="subcellular location">
    <subcellularLocation>
        <location evidence="1">Endoplasmic reticulum</location>
    </subcellularLocation>
</comment>
<dbReference type="PIRSF" id="PIRSF000126">
    <property type="entry name" value="11-beta-HSD1"/>
    <property type="match status" value="1"/>
</dbReference>
<feature type="transmembrane region" description="Helical" evidence="6">
    <location>
        <begin position="12"/>
        <end position="33"/>
    </location>
</feature>
<name>A0A3A2ZHB4_9EURO</name>
<evidence type="ECO:0000256" key="3">
    <source>
        <dbReference type="ARBA" id="ARBA00022857"/>
    </source>
</evidence>
<dbReference type="PRINTS" id="PR00080">
    <property type="entry name" value="SDRFAMILY"/>
</dbReference>
<evidence type="ECO:0000256" key="1">
    <source>
        <dbReference type="ARBA" id="ARBA00004240"/>
    </source>
</evidence>
<proteinExistence type="inferred from homology"/>
<dbReference type="EMBL" id="MVGC01000504">
    <property type="protein sequence ID" value="RJE18714.1"/>
    <property type="molecule type" value="Genomic_DNA"/>
</dbReference>
<keyword evidence="6" id="KW-1133">Transmembrane helix</keyword>
<organism evidence="7 8">
    <name type="scientific">Aspergillus sclerotialis</name>
    <dbReference type="NCBI Taxonomy" id="2070753"/>
    <lineage>
        <taxon>Eukaryota</taxon>
        <taxon>Fungi</taxon>
        <taxon>Dikarya</taxon>
        <taxon>Ascomycota</taxon>
        <taxon>Pezizomycotina</taxon>
        <taxon>Eurotiomycetes</taxon>
        <taxon>Eurotiomycetidae</taxon>
        <taxon>Eurotiales</taxon>
        <taxon>Aspergillaceae</taxon>
        <taxon>Aspergillus</taxon>
        <taxon>Aspergillus subgen. Polypaecilum</taxon>
    </lineage>
</organism>
<evidence type="ECO:0000313" key="8">
    <source>
        <dbReference type="Proteomes" id="UP000266188"/>
    </source>
</evidence>
<keyword evidence="3" id="KW-0521">NADP</keyword>
<dbReference type="InterPro" id="IPR051019">
    <property type="entry name" value="VLCFA-Steroid_DH"/>
</dbReference>
<gene>
    <name evidence="7" type="ORF">PHISCL_08944</name>
</gene>
<reference evidence="8" key="1">
    <citation type="submission" date="2017-02" db="EMBL/GenBank/DDBJ databases">
        <authorList>
            <person name="Tafer H."/>
            <person name="Lopandic K."/>
        </authorList>
    </citation>
    <scope>NUCLEOTIDE SEQUENCE [LARGE SCALE GENOMIC DNA]</scope>
    <source>
        <strain evidence="8">CBS 366.77</strain>
    </source>
</reference>
<dbReference type="Gene3D" id="3.40.50.720">
    <property type="entry name" value="NAD(P)-binding Rossmann-like Domain"/>
    <property type="match status" value="1"/>
</dbReference>
<keyword evidence="8" id="KW-1185">Reference proteome</keyword>
<dbReference type="GO" id="GO:0044550">
    <property type="term" value="P:secondary metabolite biosynthetic process"/>
    <property type="evidence" value="ECO:0007669"/>
    <property type="project" value="UniProtKB-ARBA"/>
</dbReference>
<dbReference type="PANTHER" id="PTHR43899">
    <property type="entry name" value="RH59310P"/>
    <property type="match status" value="1"/>
</dbReference>
<dbReference type="InterPro" id="IPR036291">
    <property type="entry name" value="NAD(P)-bd_dom_sf"/>
</dbReference>
<dbReference type="Pfam" id="PF00106">
    <property type="entry name" value="adh_short"/>
    <property type="match status" value="1"/>
</dbReference>
<dbReference type="PROSITE" id="PS00061">
    <property type="entry name" value="ADH_SHORT"/>
    <property type="match status" value="1"/>
</dbReference>
<dbReference type="PANTHER" id="PTHR43899:SF13">
    <property type="entry name" value="RH59310P"/>
    <property type="match status" value="1"/>
</dbReference>
<evidence type="ECO:0000256" key="4">
    <source>
        <dbReference type="ARBA" id="ARBA00023002"/>
    </source>
</evidence>
<evidence type="ECO:0000256" key="6">
    <source>
        <dbReference type="SAM" id="Phobius"/>
    </source>
</evidence>
<dbReference type="OrthoDB" id="47007at2759"/>
<evidence type="ECO:0000256" key="5">
    <source>
        <dbReference type="RuleBase" id="RU000363"/>
    </source>
</evidence>
<keyword evidence="4" id="KW-0560">Oxidoreductase</keyword>
<sequence>MLQFPENFTTALTYIGAATTCYLGFQLAGRAYWFIRSSSLPRYNPPGKDSWALVTGATDGIGFGFAQALSRRGFNVFLHGRNREKLLRRQQELQAQFPSIKTKIIVYDVIDITEEVDNIVQEIGDAPLTVLINNVGGSLSDFQKLPDKSYTNVRDTISLNITFMTQVTRLLIPILEKNGPGLIMNISSVASYGMPWVSVYSGCKGYVDTFTKAVASEMKVDGRPIEVLGICVGNVQSQTNAIDVSWTNPSSLSMAESALNRVGSKGPMVWGYLPHALQGLGFVLIPRDILIMLIVKTMGDLEQDWAKRR</sequence>
<keyword evidence="6" id="KW-0812">Transmembrane</keyword>
<dbReference type="AlphaFoldDB" id="A0A3A2ZHB4"/>
<dbReference type="InterPro" id="IPR020904">
    <property type="entry name" value="Sc_DH/Rdtase_CS"/>
</dbReference>